<accession>X1L155</accession>
<dbReference type="InterPro" id="IPR049315">
    <property type="entry name" value="GDC-P_N"/>
</dbReference>
<dbReference type="InterPro" id="IPR015421">
    <property type="entry name" value="PyrdxlP-dep_Trfase_major"/>
</dbReference>
<organism evidence="3">
    <name type="scientific">marine sediment metagenome</name>
    <dbReference type="NCBI Taxonomy" id="412755"/>
    <lineage>
        <taxon>unclassified sequences</taxon>
        <taxon>metagenomes</taxon>
        <taxon>ecological metagenomes</taxon>
    </lineage>
</organism>
<gene>
    <name evidence="3" type="ORF">S06H3_07006</name>
</gene>
<dbReference type="EMBL" id="BARV01002792">
    <property type="protein sequence ID" value="GAH96169.1"/>
    <property type="molecule type" value="Genomic_DNA"/>
</dbReference>
<feature type="domain" description="Glycine cleavage system P-protein N-terminal" evidence="2">
    <location>
        <begin position="12"/>
        <end position="205"/>
    </location>
</feature>
<evidence type="ECO:0000313" key="3">
    <source>
        <dbReference type="EMBL" id="GAH96169.1"/>
    </source>
</evidence>
<dbReference type="Gene3D" id="3.40.640.10">
    <property type="entry name" value="Type I PLP-dependent aspartate aminotransferase-like (Major domain)"/>
    <property type="match status" value="1"/>
</dbReference>
<evidence type="ECO:0000259" key="2">
    <source>
        <dbReference type="Pfam" id="PF02347"/>
    </source>
</evidence>
<dbReference type="InterPro" id="IPR015422">
    <property type="entry name" value="PyrdxlP-dep_Trfase_small"/>
</dbReference>
<protein>
    <recommendedName>
        <fullName evidence="2">Glycine cleavage system P-protein N-terminal domain-containing protein</fullName>
    </recommendedName>
</protein>
<dbReference type="GO" id="GO:0004375">
    <property type="term" value="F:glycine dehydrogenase (decarboxylating) activity"/>
    <property type="evidence" value="ECO:0007669"/>
    <property type="project" value="InterPro"/>
</dbReference>
<dbReference type="InterPro" id="IPR023010">
    <property type="entry name" value="GcvPA"/>
</dbReference>
<dbReference type="PANTHER" id="PTHR42806">
    <property type="entry name" value="GLYCINE CLEAVAGE SYSTEM P-PROTEIN"/>
    <property type="match status" value="1"/>
</dbReference>
<dbReference type="AlphaFoldDB" id="X1L155"/>
<dbReference type="PANTHER" id="PTHR42806:SF1">
    <property type="entry name" value="GLYCINE DEHYDROGENASE (DECARBOXYLATING)"/>
    <property type="match status" value="1"/>
</dbReference>
<keyword evidence="1" id="KW-0560">Oxidoreductase</keyword>
<dbReference type="Gene3D" id="3.90.1150.10">
    <property type="entry name" value="Aspartate Aminotransferase, domain 1"/>
    <property type="match status" value="1"/>
</dbReference>
<proteinExistence type="predicted"/>
<dbReference type="Pfam" id="PF02347">
    <property type="entry name" value="GDC-P"/>
    <property type="match status" value="1"/>
</dbReference>
<dbReference type="GO" id="GO:0009116">
    <property type="term" value="P:nucleoside metabolic process"/>
    <property type="evidence" value="ECO:0007669"/>
    <property type="project" value="InterPro"/>
</dbReference>
<dbReference type="SUPFAM" id="SSF53383">
    <property type="entry name" value="PLP-dependent transferases"/>
    <property type="match status" value="1"/>
</dbReference>
<evidence type="ECO:0000256" key="1">
    <source>
        <dbReference type="ARBA" id="ARBA00023002"/>
    </source>
</evidence>
<reference evidence="3" key="1">
    <citation type="journal article" date="2014" name="Front. Microbiol.">
        <title>High frequency of phylogenetically diverse reductive dehalogenase-homologous genes in deep subseafloor sedimentary metagenomes.</title>
        <authorList>
            <person name="Kawai M."/>
            <person name="Futagami T."/>
            <person name="Toyoda A."/>
            <person name="Takaki Y."/>
            <person name="Nishi S."/>
            <person name="Hori S."/>
            <person name="Arai W."/>
            <person name="Tsubouchi T."/>
            <person name="Morono Y."/>
            <person name="Uchiyama I."/>
            <person name="Ito T."/>
            <person name="Fujiyama A."/>
            <person name="Inagaki F."/>
            <person name="Takami H."/>
        </authorList>
    </citation>
    <scope>NUCLEOTIDE SEQUENCE</scope>
    <source>
        <strain evidence="3">Expedition CK06-06</strain>
    </source>
</reference>
<dbReference type="InterPro" id="IPR015424">
    <property type="entry name" value="PyrdxlP-dep_Trfase"/>
</dbReference>
<name>X1L155_9ZZZZ</name>
<feature type="non-terminal residue" evidence="3">
    <location>
        <position position="1"/>
    </location>
</feature>
<sequence length="234" mass="26017">NGITSLEELSNKVSNKTAAVLIQNPNFFGSLENLKEIEEITHKNRSLFIVAIVEPTSLGLLKPPGVLGADIVVGEGQSFGNPISFGGPHLGFMATKDKYMRKFPGRLVGATKDARGRKGYILTLQAREQHIRREKAASNICTNQALCALAATIYLVSLGKEGLRRVAELSTQKAHYAFEKIKEIDGFEEAFASPFYNEFIVKCKDVKKARLVRDNPPPLGYKRCRTRFFLLDEE</sequence>
<comment type="caution">
    <text evidence="3">The sequence shown here is derived from an EMBL/GenBank/DDBJ whole genome shotgun (WGS) entry which is preliminary data.</text>
</comment>